<evidence type="ECO:0000259" key="2">
    <source>
        <dbReference type="PROSITE" id="PS50054"/>
    </source>
</evidence>
<dbReference type="Gene3D" id="3.90.190.10">
    <property type="entry name" value="Protein tyrosine phosphatase superfamily"/>
    <property type="match status" value="1"/>
</dbReference>
<dbReference type="PROSITE" id="PS51257">
    <property type="entry name" value="PROKAR_LIPOPROTEIN"/>
    <property type="match status" value="1"/>
</dbReference>
<evidence type="ECO:0000259" key="4">
    <source>
        <dbReference type="PROSITE" id="PS50146"/>
    </source>
</evidence>
<dbReference type="InterPro" id="IPR017438">
    <property type="entry name" value="ATP-NAD_kinase_N"/>
</dbReference>
<dbReference type="InterPro" id="IPR016064">
    <property type="entry name" value="NAD/diacylglycerol_kinase_sf"/>
</dbReference>
<dbReference type="NCBIfam" id="NF009025">
    <property type="entry name" value="PRK12361.1"/>
    <property type="match status" value="1"/>
</dbReference>
<keyword evidence="1" id="KW-0472">Membrane</keyword>
<keyword evidence="5" id="KW-0808">Transferase</keyword>
<keyword evidence="1" id="KW-0812">Transmembrane</keyword>
<dbReference type="Gene3D" id="2.60.200.40">
    <property type="match status" value="1"/>
</dbReference>
<dbReference type="SMART" id="SM00195">
    <property type="entry name" value="DSPc"/>
    <property type="match status" value="1"/>
</dbReference>
<dbReference type="PROSITE" id="PS50146">
    <property type="entry name" value="DAGK"/>
    <property type="match status" value="1"/>
</dbReference>
<dbReference type="Pfam" id="PF00781">
    <property type="entry name" value="DAGK_cat"/>
    <property type="match status" value="1"/>
</dbReference>
<dbReference type="GO" id="GO:0016301">
    <property type="term" value="F:kinase activity"/>
    <property type="evidence" value="ECO:0007669"/>
    <property type="project" value="UniProtKB-KW"/>
</dbReference>
<dbReference type="RefSeq" id="WP_254426601.1">
    <property type="nucleotide sequence ID" value="NZ_JBHSUS010000001.1"/>
</dbReference>
<dbReference type="InterPro" id="IPR045540">
    <property type="entry name" value="YegS/DAGK_C"/>
</dbReference>
<accession>A0ABW1XFS6</accession>
<feature type="domain" description="Tyrosine specific protein phosphatases" evidence="3">
    <location>
        <begin position="160"/>
        <end position="229"/>
    </location>
</feature>
<dbReference type="SUPFAM" id="SSF52799">
    <property type="entry name" value="(Phosphotyrosine protein) phosphatases II"/>
    <property type="match status" value="1"/>
</dbReference>
<reference evidence="6" key="1">
    <citation type="journal article" date="2019" name="Int. J. Syst. Evol. Microbiol.">
        <title>The Global Catalogue of Microorganisms (GCM) 10K type strain sequencing project: providing services to taxonomists for standard genome sequencing and annotation.</title>
        <authorList>
            <consortium name="The Broad Institute Genomics Platform"/>
            <consortium name="The Broad Institute Genome Sequencing Center for Infectious Disease"/>
            <person name="Wu L."/>
            <person name="Ma J."/>
        </authorList>
    </citation>
    <scope>NUCLEOTIDE SEQUENCE [LARGE SCALE GENOMIC DNA]</scope>
    <source>
        <strain evidence="6">CGMCC 1.16031</strain>
    </source>
</reference>
<keyword evidence="5" id="KW-0418">Kinase</keyword>
<dbReference type="EMBL" id="JBHSUS010000001">
    <property type="protein sequence ID" value="MFC6438879.1"/>
    <property type="molecule type" value="Genomic_DNA"/>
</dbReference>
<feature type="domain" description="DAGKc" evidence="4">
    <location>
        <begin position="241"/>
        <end position="375"/>
    </location>
</feature>
<dbReference type="InterPro" id="IPR000340">
    <property type="entry name" value="Dual-sp_phosphatase_cat-dom"/>
</dbReference>
<dbReference type="Gene3D" id="3.40.50.10330">
    <property type="entry name" value="Probable inorganic polyphosphate/atp-NAD kinase, domain 1"/>
    <property type="match status" value="1"/>
</dbReference>
<protein>
    <submittedName>
        <fullName evidence="5">Diacylglycerol kinase family protein</fullName>
    </submittedName>
</protein>
<dbReference type="SMART" id="SM00404">
    <property type="entry name" value="PTPc_motif"/>
    <property type="match status" value="1"/>
</dbReference>
<dbReference type="Pfam" id="PF19279">
    <property type="entry name" value="YegS_C"/>
    <property type="match status" value="1"/>
</dbReference>
<dbReference type="InterPro" id="IPR029021">
    <property type="entry name" value="Prot-tyrosine_phosphatase-like"/>
</dbReference>
<dbReference type="Proteomes" id="UP001596364">
    <property type="component" value="Unassembled WGS sequence"/>
</dbReference>
<keyword evidence="1" id="KW-1133">Transmembrane helix</keyword>
<keyword evidence="6" id="KW-1185">Reference proteome</keyword>
<feature type="transmembrane region" description="Helical" evidence="1">
    <location>
        <begin position="12"/>
        <end position="30"/>
    </location>
</feature>
<dbReference type="PROSITE" id="PS50056">
    <property type="entry name" value="TYR_PHOSPHATASE_2"/>
    <property type="match status" value="1"/>
</dbReference>
<dbReference type="InterPro" id="IPR000387">
    <property type="entry name" value="Tyr_Pase_dom"/>
</dbReference>
<proteinExistence type="predicted"/>
<evidence type="ECO:0000256" key="1">
    <source>
        <dbReference type="SAM" id="Phobius"/>
    </source>
</evidence>
<dbReference type="PANTHER" id="PTHR47216">
    <property type="match status" value="1"/>
</dbReference>
<dbReference type="InterPro" id="IPR003595">
    <property type="entry name" value="Tyr_Pase_cat"/>
</dbReference>
<feature type="domain" description="Tyrosine-protein phosphatase" evidence="2">
    <location>
        <begin position="93"/>
        <end position="240"/>
    </location>
</feature>
<dbReference type="SUPFAM" id="SSF111331">
    <property type="entry name" value="NAD kinase/diacylglycerol kinase-like"/>
    <property type="match status" value="1"/>
</dbReference>
<evidence type="ECO:0000259" key="3">
    <source>
        <dbReference type="PROSITE" id="PS50056"/>
    </source>
</evidence>
<dbReference type="SMART" id="SM00046">
    <property type="entry name" value="DAGKc"/>
    <property type="match status" value="1"/>
</dbReference>
<evidence type="ECO:0000313" key="5">
    <source>
        <dbReference type="EMBL" id="MFC6438879.1"/>
    </source>
</evidence>
<gene>
    <name evidence="5" type="ORF">ACFP85_01760</name>
</gene>
<dbReference type="PANTHER" id="PTHR47216:SF4">
    <property type="entry name" value="OS01G0859400 PROTEIN"/>
    <property type="match status" value="1"/>
</dbReference>
<comment type="caution">
    <text evidence="5">The sequence shown here is derived from an EMBL/GenBank/DDBJ whole genome shotgun (WGS) entry which is preliminary data.</text>
</comment>
<dbReference type="InterPro" id="IPR020422">
    <property type="entry name" value="TYR_PHOSPHATASE_DUAL_dom"/>
</dbReference>
<organism evidence="5 6">
    <name type="scientific">Pseudobowmanella zhangzhouensis</name>
    <dbReference type="NCBI Taxonomy" id="1537679"/>
    <lineage>
        <taxon>Bacteria</taxon>
        <taxon>Pseudomonadati</taxon>
        <taxon>Pseudomonadota</taxon>
        <taxon>Gammaproteobacteria</taxon>
        <taxon>Alteromonadales</taxon>
        <taxon>Alteromonadaceae</taxon>
    </lineage>
</organism>
<evidence type="ECO:0000313" key="6">
    <source>
        <dbReference type="Proteomes" id="UP001596364"/>
    </source>
</evidence>
<name>A0ABW1XFS6_9ALTE</name>
<dbReference type="PROSITE" id="PS50054">
    <property type="entry name" value="TYR_PHOSPHATASE_DUAL"/>
    <property type="match status" value="1"/>
</dbReference>
<sequence>MDSPHRMPIQHFYAAGALGCALIAATLPVYFSWILLWGALSLAAVSLAYYLELPHIFRKRADGSIPWTIRWLFIPFLFGAQLYNSVARRRDSVPALQEIEPGLFLACRLFPSDVPQLHKLNVGAVLDVTAEFDALDWSLLDTPINYLNVPVLDHQAPGVAKMHRAINWVDHQRRQGKGVVIHCALGRGRSVLMMAAYLLARHPKRSVDEVLTQINAIRQTARLNKRQYKRLAEAHHQGLLRLQISAWLIANPVSGGGKFAQYRADIETTLSPYFDLQICTTSKEQGADYYARQALQQGAKLLIACGGDGTVSEVADTLVREQSDAILGIIPLGTTNALSHALMGLDAKLLPVASACQHIIDGHARSMDVAWCNEKLAMLVIGVGFEQRMIELADRERKNQLGQFAYLSGLWQAIDQNRHLTLQVQFDDEAPSDIETASLTVANSAPFTTLLAQGNGEPQWDDGLLDVTWLANDPDGEERLISLAELALAATSSIKLGVNVQHRLAKRLRISAGHPLDYVIDGETYQADSLDITIQPGALKVCTAIPAHLKD</sequence>
<dbReference type="InterPro" id="IPR001206">
    <property type="entry name" value="Diacylglycerol_kinase_cat_dom"/>
</dbReference>
<dbReference type="Pfam" id="PF00782">
    <property type="entry name" value="DSPc"/>
    <property type="match status" value="1"/>
</dbReference>